<feature type="compositionally biased region" description="Low complexity" evidence="1">
    <location>
        <begin position="44"/>
        <end position="55"/>
    </location>
</feature>
<evidence type="ECO:0000256" key="1">
    <source>
        <dbReference type="SAM" id="MobiDB-lite"/>
    </source>
</evidence>
<keyword evidence="3" id="KW-1185">Reference proteome</keyword>
<evidence type="ECO:0000313" key="3">
    <source>
        <dbReference type="Proteomes" id="UP000803844"/>
    </source>
</evidence>
<dbReference type="Proteomes" id="UP000803844">
    <property type="component" value="Unassembled WGS sequence"/>
</dbReference>
<dbReference type="PANTHER" id="PTHR12904:SF23">
    <property type="entry name" value="PROTEIN ZER-1 HOMOLOG"/>
    <property type="match status" value="1"/>
</dbReference>
<dbReference type="SUPFAM" id="SSF52047">
    <property type="entry name" value="RNI-like"/>
    <property type="match status" value="1"/>
</dbReference>
<organism evidence="2 3">
    <name type="scientific">Cryphonectria parasitica (strain ATCC 38755 / EP155)</name>
    <dbReference type="NCBI Taxonomy" id="660469"/>
    <lineage>
        <taxon>Eukaryota</taxon>
        <taxon>Fungi</taxon>
        <taxon>Dikarya</taxon>
        <taxon>Ascomycota</taxon>
        <taxon>Pezizomycotina</taxon>
        <taxon>Sordariomycetes</taxon>
        <taxon>Sordariomycetidae</taxon>
        <taxon>Diaporthales</taxon>
        <taxon>Cryphonectriaceae</taxon>
        <taxon>Cryphonectria-Endothia species complex</taxon>
        <taxon>Cryphonectria</taxon>
    </lineage>
</organism>
<dbReference type="PANTHER" id="PTHR12904">
    <property type="match status" value="1"/>
</dbReference>
<dbReference type="GeneID" id="63841156"/>
<evidence type="ECO:0008006" key="4">
    <source>
        <dbReference type="Google" id="ProtNLM"/>
    </source>
</evidence>
<dbReference type="AlphaFoldDB" id="A0A9P4Y3P1"/>
<dbReference type="InterPro" id="IPR051341">
    <property type="entry name" value="Zyg-11_UBL_adapter"/>
</dbReference>
<dbReference type="InterPro" id="IPR032675">
    <property type="entry name" value="LRR_dom_sf"/>
</dbReference>
<feature type="region of interest" description="Disordered" evidence="1">
    <location>
        <begin position="1"/>
        <end position="55"/>
    </location>
</feature>
<proteinExistence type="predicted"/>
<comment type="caution">
    <text evidence="2">The sequence shown here is derived from an EMBL/GenBank/DDBJ whole genome shotgun (WGS) entry which is preliminary data.</text>
</comment>
<evidence type="ECO:0000313" key="2">
    <source>
        <dbReference type="EMBL" id="KAF3766359.1"/>
    </source>
</evidence>
<accession>A0A9P4Y3P1</accession>
<protein>
    <recommendedName>
        <fullName evidence="4">F-box domain-containing protein</fullName>
    </recommendedName>
</protein>
<dbReference type="Gene3D" id="3.80.10.10">
    <property type="entry name" value="Ribonuclease Inhibitor"/>
    <property type="match status" value="1"/>
</dbReference>
<reference evidence="2" key="1">
    <citation type="journal article" date="2020" name="Phytopathology">
        <title>Genome sequence of the chestnut blight fungus Cryphonectria parasitica EP155: A fundamental resource for an archetypical invasive plant pathogen.</title>
        <authorList>
            <person name="Crouch J.A."/>
            <person name="Dawe A."/>
            <person name="Aerts A."/>
            <person name="Barry K."/>
            <person name="Churchill A.C.L."/>
            <person name="Grimwood J."/>
            <person name="Hillman B."/>
            <person name="Milgroom M.G."/>
            <person name="Pangilinan J."/>
            <person name="Smith M."/>
            <person name="Salamov A."/>
            <person name="Schmutz J."/>
            <person name="Yadav J."/>
            <person name="Grigoriev I.V."/>
            <person name="Nuss D."/>
        </authorList>
    </citation>
    <scope>NUCLEOTIDE SEQUENCE</scope>
    <source>
        <strain evidence="2">EP155</strain>
    </source>
</reference>
<dbReference type="OrthoDB" id="9994419at2759"/>
<gene>
    <name evidence="2" type="ORF">M406DRAFT_37475</name>
</gene>
<dbReference type="EMBL" id="MU032347">
    <property type="protein sequence ID" value="KAF3766359.1"/>
    <property type="molecule type" value="Genomic_DNA"/>
</dbReference>
<dbReference type="RefSeq" id="XP_040777320.1">
    <property type="nucleotide sequence ID" value="XM_040924027.1"/>
</dbReference>
<sequence length="662" mass="72256">MAVAEIGGRTPHQGRTGPSTNYKSRASHPDEACPLEPNPSSKDSSYNNGRSSFSSIREDDTDLAQAFTASKVSSYSHQQQHEISSALDDHPSPAMGTMVQHAEFFPPITRPDSRLHGNWYPADNFRGWKQINVKGRLASRSFGDLHLMNLAWTTHPDTTVLQKQRRPSGHAPGDAPMERLPLELLSNIIGLLVIDVPPNSLTKRNIDLMSLLLTSKKVHGATLVTLYRQITIPHSTIFKKFLGHVASHAALGTLVRRFDFSHFNPNMMFTTASERSLAQNLTATTLLQALELTPHLQEFLSQEHIDGDIDAHVLQKLFFGLDRIAALDFCGCTSSAFRAAFVDAFPATAEEWAADLALKRLSLHKCTTLPSTVFESLLPHLPHLTHLDVAGTRITDAALASIPKTARLTHLNLAKCSNLSADAIIQFLAEHPAAAAGPGSSTLAWLSLATDASTHETFDESAISRLLPVLPSSLKSLSLKGSRMNTSHIPLLLPLTKHLEELALGRGLKITDTNTLFGPTSSSADSGAMDVDSPSSPVVAEAAWCPHTLHYLDLSDLWSTELDLPTLYDTAQCALLARVTEPLEVLEVSADAGRRLRDAPLRRLGWHRSEAGARTWVVRDSASGGEVRSWKMGAESWGMRKVPVARADVGGMYGSYMFARRL</sequence>
<name>A0A9P4Y3P1_CRYP1</name>